<dbReference type="EMBL" id="JANIBJ010000003">
    <property type="protein sequence ID" value="MCQ8103028.1"/>
    <property type="molecule type" value="Genomic_DNA"/>
</dbReference>
<keyword evidence="8" id="KW-1185">Reference proteome</keyword>
<evidence type="ECO:0000313" key="8">
    <source>
        <dbReference type="Proteomes" id="UP001524499"/>
    </source>
</evidence>
<feature type="domain" description="Peptidase S8/S53" evidence="6">
    <location>
        <begin position="150"/>
        <end position="204"/>
    </location>
</feature>
<dbReference type="Gene3D" id="3.40.50.200">
    <property type="entry name" value="Peptidase S8/S53 domain"/>
    <property type="match status" value="1"/>
</dbReference>
<name>A0ABT1TC49_9GAMM</name>
<evidence type="ECO:0000313" key="7">
    <source>
        <dbReference type="EMBL" id="MCQ8103028.1"/>
    </source>
</evidence>
<protein>
    <submittedName>
        <fullName evidence="7">S8 family serine peptidase</fullName>
    </submittedName>
</protein>
<dbReference type="InterPro" id="IPR000209">
    <property type="entry name" value="Peptidase_S8/S53_dom"/>
</dbReference>
<dbReference type="PANTHER" id="PTHR43806">
    <property type="entry name" value="PEPTIDASE S8"/>
    <property type="match status" value="1"/>
</dbReference>
<reference evidence="7 8" key="1">
    <citation type="submission" date="2022-07" db="EMBL/GenBank/DDBJ databases">
        <title>Methylomonas rivi sp. nov., Methylomonas rosea sp. nov., Methylomonas aureus sp. nov. and Methylomonas subterranea sp. nov., four novel methanotrophs isolated from a freshwater creek and the deep terrestrial subsurface.</title>
        <authorList>
            <person name="Abin C."/>
            <person name="Sankaranarayanan K."/>
            <person name="Garner C."/>
            <person name="Sindelar R."/>
            <person name="Kotary K."/>
            <person name="Garner R."/>
            <person name="Barclay S."/>
            <person name="Lawson P."/>
            <person name="Krumholz L."/>
        </authorList>
    </citation>
    <scope>NUCLEOTIDE SEQUENCE [LARGE SCALE GENOMIC DNA]</scope>
    <source>
        <strain evidence="7 8">SURF-2</strain>
    </source>
</reference>
<proteinExistence type="inferred from homology"/>
<gene>
    <name evidence="7" type="ORF">NP590_02820</name>
</gene>
<organism evidence="7 8">
    <name type="scientific">Methylomonas subterranea</name>
    <dbReference type="NCBI Taxonomy" id="2952225"/>
    <lineage>
        <taxon>Bacteria</taxon>
        <taxon>Pseudomonadati</taxon>
        <taxon>Pseudomonadota</taxon>
        <taxon>Gammaproteobacteria</taxon>
        <taxon>Methylococcales</taxon>
        <taxon>Methylococcaceae</taxon>
        <taxon>Methylomonas</taxon>
    </lineage>
</organism>
<dbReference type="InterPro" id="IPR023827">
    <property type="entry name" value="Peptidase_S8_Asp-AS"/>
</dbReference>
<dbReference type="PRINTS" id="PR00723">
    <property type="entry name" value="SUBTILISIN"/>
</dbReference>
<dbReference type="InterPro" id="IPR050131">
    <property type="entry name" value="Peptidase_S8_subtilisin-like"/>
</dbReference>
<keyword evidence="4 5" id="KW-0720">Serine protease</keyword>
<dbReference type="InterPro" id="IPR036852">
    <property type="entry name" value="Peptidase_S8/S53_dom_sf"/>
</dbReference>
<comment type="caution">
    <text evidence="7">The sequence shown here is derived from an EMBL/GenBank/DDBJ whole genome shotgun (WGS) entry which is preliminary data.</text>
</comment>
<dbReference type="PROSITE" id="PS51892">
    <property type="entry name" value="SUBTILASE"/>
    <property type="match status" value="1"/>
</dbReference>
<dbReference type="SUPFAM" id="SSF52743">
    <property type="entry name" value="Subtilisin-like"/>
    <property type="match status" value="1"/>
</dbReference>
<dbReference type="PROSITE" id="PS00136">
    <property type="entry name" value="SUBTILASE_ASP"/>
    <property type="match status" value="1"/>
</dbReference>
<dbReference type="Proteomes" id="UP001524499">
    <property type="component" value="Unassembled WGS sequence"/>
</dbReference>
<keyword evidence="2 5" id="KW-0645">Protease</keyword>
<evidence type="ECO:0000256" key="1">
    <source>
        <dbReference type="ARBA" id="ARBA00011073"/>
    </source>
</evidence>
<evidence type="ECO:0000256" key="5">
    <source>
        <dbReference type="PROSITE-ProRule" id="PRU01240"/>
    </source>
</evidence>
<dbReference type="Pfam" id="PF00082">
    <property type="entry name" value="Peptidase_S8"/>
    <property type="match status" value="2"/>
</dbReference>
<evidence type="ECO:0000256" key="4">
    <source>
        <dbReference type="ARBA" id="ARBA00022825"/>
    </source>
</evidence>
<evidence type="ECO:0000256" key="3">
    <source>
        <dbReference type="ARBA" id="ARBA00022801"/>
    </source>
</evidence>
<comment type="similarity">
    <text evidence="1 5">Belongs to the peptidase S8 family.</text>
</comment>
<evidence type="ECO:0000256" key="2">
    <source>
        <dbReference type="ARBA" id="ARBA00022670"/>
    </source>
</evidence>
<accession>A0ABT1TC49</accession>
<feature type="active site" description="Charge relay system" evidence="5">
    <location>
        <position position="159"/>
    </location>
</feature>
<feature type="active site" description="Charge relay system" evidence="5">
    <location>
        <position position="307"/>
    </location>
</feature>
<dbReference type="InterPro" id="IPR015500">
    <property type="entry name" value="Peptidase_S8_subtilisin-rel"/>
</dbReference>
<dbReference type="PANTHER" id="PTHR43806:SF11">
    <property type="entry name" value="CEREVISIN-RELATED"/>
    <property type="match status" value="1"/>
</dbReference>
<evidence type="ECO:0000259" key="6">
    <source>
        <dbReference type="Pfam" id="PF00082"/>
    </source>
</evidence>
<feature type="active site" description="Charge relay system" evidence="5">
    <location>
        <position position="175"/>
    </location>
</feature>
<dbReference type="RefSeq" id="WP_256600683.1">
    <property type="nucleotide sequence ID" value="NZ_JANIBJ010000003.1"/>
</dbReference>
<sequence length="369" mass="40014">MLRGGPETIVIKSPKKNRWLVVAFVDKTINRSLAGNALDGYRVRGRYGNSGWSERAAEQLADRHRLQLIAQWPVTELCVSCVVYEVPVRYPLQQVMSRLREDDQVALVQRMQTFETRAESAIGPAGDPYLSLQSGFKALGISELHKAVTGRGIRVALLDSGVDLDHPDLQGQITHFENVAPEPADHDLADVHGTAVAGIISARCNSFTLAVALNRAMRMHSHIINLSLAGPEDPLVRQLITAALAKDIIIVAALPARGRADGFPANVSGVLAVGRGDETDRAEIIAPGLDILTTVPHEAYDFMTGSSFASPRVAGLAALLLQRNPNWRAADIKSLLAGDLNSVFARLLTLRPRMPRPPLGLSGRCRCIK</sequence>
<feature type="domain" description="Peptidase S8/S53" evidence="6">
    <location>
        <begin position="208"/>
        <end position="336"/>
    </location>
</feature>
<keyword evidence="3 5" id="KW-0378">Hydrolase</keyword>